<dbReference type="Proteomes" id="UP000315400">
    <property type="component" value="Unassembled WGS sequence"/>
</dbReference>
<dbReference type="EMBL" id="VIFK01000646">
    <property type="protein sequence ID" value="TQE92565.1"/>
    <property type="molecule type" value="Genomic_DNA"/>
</dbReference>
<dbReference type="InterPro" id="IPR056670">
    <property type="entry name" value="DUF7768"/>
</dbReference>
<evidence type="ECO:0000313" key="2">
    <source>
        <dbReference type="EMBL" id="TQE92565.1"/>
    </source>
</evidence>
<protein>
    <recommendedName>
        <fullName evidence="1">DUF7768 domain-containing protein</fullName>
    </recommendedName>
</protein>
<organism evidence="2 3">
    <name type="scientific">Spiribacter salinus</name>
    <dbReference type="NCBI Taxonomy" id="1335746"/>
    <lineage>
        <taxon>Bacteria</taxon>
        <taxon>Pseudomonadati</taxon>
        <taxon>Pseudomonadota</taxon>
        <taxon>Gammaproteobacteria</taxon>
        <taxon>Chromatiales</taxon>
        <taxon>Ectothiorhodospiraceae</taxon>
        <taxon>Spiribacter</taxon>
    </lineage>
</organism>
<proteinExistence type="predicted"/>
<dbReference type="AlphaFoldDB" id="A0A540V774"/>
<evidence type="ECO:0000259" key="1">
    <source>
        <dbReference type="Pfam" id="PF24963"/>
    </source>
</evidence>
<gene>
    <name evidence="2" type="ORF">FKY71_19795</name>
</gene>
<feature type="domain" description="DUF7768" evidence="1">
    <location>
        <begin position="5"/>
        <end position="103"/>
    </location>
</feature>
<evidence type="ECO:0000313" key="3">
    <source>
        <dbReference type="Proteomes" id="UP000315400"/>
    </source>
</evidence>
<sequence length="108" mass="12153">MFKALVVLESPYAGEIHRNTKYARACMRDCLLRGEAPFASHLLYTQPGILDDEVEKERAAGILAGLEWGRFADYTVVYTDYDISQGMEMGIARAVDEGRPVFYRQLGS</sequence>
<name>A0A540V774_9GAMM</name>
<comment type="caution">
    <text evidence="2">The sequence shown here is derived from an EMBL/GenBank/DDBJ whole genome shotgun (WGS) entry which is preliminary data.</text>
</comment>
<dbReference type="Gene3D" id="3.40.50.10400">
    <property type="entry name" value="Hypothetical protein PA1492"/>
    <property type="match status" value="1"/>
</dbReference>
<reference evidence="2 3" key="1">
    <citation type="submission" date="2019-06" db="EMBL/GenBank/DDBJ databases">
        <title>Metagenome assembled Genome of Spiribacter salinus SL48-SHIP from the microbial mat of Salt Lake 48 (Novosibirsk region, Russia).</title>
        <authorList>
            <person name="Shipova A."/>
            <person name="Rozanov A.S."/>
            <person name="Bryanskaya A.V."/>
            <person name="Peltek S.E."/>
        </authorList>
    </citation>
    <scope>NUCLEOTIDE SEQUENCE [LARGE SCALE GENOMIC DNA]</scope>
    <source>
        <strain evidence="2">SL48-SHIP-2</strain>
    </source>
</reference>
<accession>A0A540V774</accession>
<dbReference type="Pfam" id="PF24963">
    <property type="entry name" value="DUF7768"/>
    <property type="match status" value="1"/>
</dbReference>